<dbReference type="EMBL" id="LKHV01000003">
    <property type="protein sequence ID" value="KRG19323.1"/>
    <property type="molecule type" value="Genomic_DNA"/>
</dbReference>
<keyword evidence="3" id="KW-1185">Reference proteome</keyword>
<dbReference type="RefSeq" id="WP_057623981.1">
    <property type="nucleotide sequence ID" value="NZ_LKHV02000001.1"/>
</dbReference>
<reference evidence="2" key="2">
    <citation type="journal article" date="2016" name="Genome Announc.">
        <title>Draft Genome Sequences of Two Novel Amoeba-Resistant Intranuclear Bacteria, 'Candidatus Berkiella cookevillensis' and 'Candidatus Berkiella aquae'.</title>
        <authorList>
            <person name="Mehari Y.T."/>
            <person name="Arivett B.A."/>
            <person name="Farone A.L."/>
            <person name="Gunderson J.H."/>
            <person name="Farone M.B."/>
        </authorList>
    </citation>
    <scope>NUCLEOTIDE SEQUENCE</scope>
    <source>
        <strain evidence="2">CC99</strain>
    </source>
</reference>
<proteinExistence type="predicted"/>
<reference evidence="2" key="3">
    <citation type="submission" date="2021-06" db="EMBL/GenBank/DDBJ databases">
        <title>Genomic Description and Analysis of Intracellular Bacteria, Candidatus Berkiella cookevillensis and Candidatus Berkiella aquae.</title>
        <authorList>
            <person name="Kidane D.T."/>
            <person name="Mehari Y.T."/>
            <person name="Rice F.C."/>
            <person name="Arivett B.A."/>
            <person name="Farone A.L."/>
            <person name="Berk S.G."/>
            <person name="Farone M.B."/>
        </authorList>
    </citation>
    <scope>NUCLEOTIDE SEQUENCE</scope>
    <source>
        <strain evidence="2">CC99</strain>
    </source>
</reference>
<reference evidence="1" key="1">
    <citation type="submission" date="2015-09" db="EMBL/GenBank/DDBJ databases">
        <title>Draft Genome Sequences of Two Novel Amoeba-resistant Intranuclear Bacteria, Candidatus Berkiella cookevillensis and Candidatus Berkiella aquae.</title>
        <authorList>
            <person name="Mehari Y.T."/>
            <person name="Arivett B.A."/>
            <person name="Farone A.L."/>
            <person name="Gunderson J.H."/>
            <person name="Farone M.B."/>
        </authorList>
    </citation>
    <scope>NUCLEOTIDE SEQUENCE [LARGE SCALE GENOMIC DNA]</scope>
    <source>
        <strain evidence="1">CC99</strain>
    </source>
</reference>
<dbReference type="Proteomes" id="UP000051494">
    <property type="component" value="Unassembled WGS sequence"/>
</dbReference>
<accession>A0A0Q9YFG5</accession>
<evidence type="ECO:0000313" key="3">
    <source>
        <dbReference type="Proteomes" id="UP000051494"/>
    </source>
</evidence>
<sequence>MPNTGKFLENDRHLLPLLKWYLQHVDENIASVTQLDDRDYEYIKNPDGTVTGIRPDVVCGGQAGGHNLAEGYWRAFAQSLARDSEMPEKIRVISFINHSNVHWTCSVSEFLLDPIFYQQLKDVLHQKYSQTEIAALRTIDLQNFINAYLKSKVLNIDIIHNQKIKGVTDVFIHHYDSHNPKNDQGRYYLDYLKTLKGFVAENRDGGPSILIDSKDCKRQVGNTCGDSTLYNGYTAGILGLDPGLKENQIASEALRAFAEDHVSVLTSSPKDKPQAQSVVQFIAKVTNKAKQLEVDRIHVLSTEAVISSPAVLKNPSQPMTHSSEWLKAEPVHYQYDETTNSSAKKTRKRVLSEPLLTTLNAHIQSVEGTQPSTPINKAFVSAYMQKLKAVYPEKKWACAELSENRCEFSEKKEDGTSFILEHIMDGIKLEGENRAIDEMVKAIKELDILTSEEDELVFDVIVESKEEALKACQKLFASGIKEAQLENVQIVGKVLNSEERKAFLLEVDNIFASHHKHFKHS</sequence>
<dbReference type="EMBL" id="LKHV02000001">
    <property type="protein sequence ID" value="MCS5708937.1"/>
    <property type="molecule type" value="Genomic_DNA"/>
</dbReference>
<evidence type="ECO:0000313" key="2">
    <source>
        <dbReference type="EMBL" id="MCS5708937.1"/>
    </source>
</evidence>
<name>A0A0Q9YFG5_9GAMM</name>
<organism evidence="1">
    <name type="scientific">Candidatus Berkiella cookevillensis</name>
    <dbReference type="NCBI Taxonomy" id="437022"/>
    <lineage>
        <taxon>Bacteria</taxon>
        <taxon>Pseudomonadati</taxon>
        <taxon>Pseudomonadota</taxon>
        <taxon>Gammaproteobacteria</taxon>
        <taxon>Candidatus Berkiellales</taxon>
        <taxon>Candidatus Berkiellaceae</taxon>
        <taxon>Candidatus Berkiella</taxon>
    </lineage>
</organism>
<protein>
    <submittedName>
        <fullName evidence="1">Uncharacterized protein</fullName>
    </submittedName>
</protein>
<dbReference type="AlphaFoldDB" id="A0A0Q9YFG5"/>
<evidence type="ECO:0000313" key="1">
    <source>
        <dbReference type="EMBL" id="KRG19323.1"/>
    </source>
</evidence>
<gene>
    <name evidence="2" type="ORF">CC99x_008490</name>
    <name evidence="1" type="ORF">CC99x_00852</name>
</gene>
<comment type="caution">
    <text evidence="1">The sequence shown here is derived from an EMBL/GenBank/DDBJ whole genome shotgun (WGS) entry which is preliminary data.</text>
</comment>